<accession>A0A6I6D115</accession>
<keyword evidence="2" id="KW-1185">Reference proteome</keyword>
<organism evidence="1 2">
    <name type="scientific">Guyparkeria halophila</name>
    <dbReference type="NCBI Taxonomy" id="47960"/>
    <lineage>
        <taxon>Bacteria</taxon>
        <taxon>Pseudomonadati</taxon>
        <taxon>Pseudomonadota</taxon>
        <taxon>Gammaproteobacteria</taxon>
        <taxon>Chromatiales</taxon>
        <taxon>Thioalkalibacteraceae</taxon>
        <taxon>Guyparkeria</taxon>
    </lineage>
</organism>
<evidence type="ECO:0008006" key="3">
    <source>
        <dbReference type="Google" id="ProtNLM"/>
    </source>
</evidence>
<protein>
    <recommendedName>
        <fullName evidence="3">Serine protease</fullName>
    </recommendedName>
</protein>
<dbReference type="KEGG" id="ghl:GM160_06635"/>
<name>A0A6I6D115_9GAMM</name>
<sequence length="281" mass="30766">MDGEKQKKRPDSDLNGAFSHESDPYDALVPIFVETKIPKRLTQIGTGVFSQIRGQPFLFTAAHVVDEQAQGTLLVPTSLGLVPIHGYMAHVDLPPEIPRRDDMIDVAYYRLSRMFAKSLCHHFRPLPPERTELIQSSLNLSVCSASGYPASKAKKDSEGVLSSEIFSFRGVAADQQTYDLLALSAEQSIIINFHKKRAIDPITMSEFPTPSLKGVSGGGIFAWPAGSELSDDWTLPRLVGIVHTFKQKEGLIIGSTLLPLMAAISLGKMKGFGMEKGVRTI</sequence>
<dbReference type="RefSeq" id="WP_156574057.1">
    <property type="nucleotide sequence ID" value="NZ_CP046415.1"/>
</dbReference>
<gene>
    <name evidence="1" type="ORF">GM160_06635</name>
</gene>
<proteinExistence type="predicted"/>
<dbReference type="SUPFAM" id="SSF50494">
    <property type="entry name" value="Trypsin-like serine proteases"/>
    <property type="match status" value="1"/>
</dbReference>
<dbReference type="AlphaFoldDB" id="A0A6I6D115"/>
<evidence type="ECO:0000313" key="2">
    <source>
        <dbReference type="Proteomes" id="UP000427716"/>
    </source>
</evidence>
<reference evidence="1 2" key="1">
    <citation type="submission" date="2019-11" db="EMBL/GenBank/DDBJ databases">
        <authorList>
            <person name="Zhang J."/>
            <person name="Sun C."/>
        </authorList>
    </citation>
    <scope>NUCLEOTIDE SEQUENCE [LARGE SCALE GENOMIC DNA]</scope>
    <source>
        <strain evidence="2">sp2</strain>
    </source>
</reference>
<dbReference type="EMBL" id="CP046415">
    <property type="protein sequence ID" value="QGT78598.1"/>
    <property type="molecule type" value="Genomic_DNA"/>
</dbReference>
<evidence type="ECO:0000313" key="1">
    <source>
        <dbReference type="EMBL" id="QGT78598.1"/>
    </source>
</evidence>
<dbReference type="Proteomes" id="UP000427716">
    <property type="component" value="Chromosome"/>
</dbReference>
<dbReference type="InterPro" id="IPR009003">
    <property type="entry name" value="Peptidase_S1_PA"/>
</dbReference>